<dbReference type="EMBL" id="CAJNOK010014731">
    <property type="protein sequence ID" value="CAF1210788.1"/>
    <property type="molecule type" value="Genomic_DNA"/>
</dbReference>
<dbReference type="InterPro" id="IPR001429">
    <property type="entry name" value="P2X_purnocptor"/>
</dbReference>
<evidence type="ECO:0000256" key="5">
    <source>
        <dbReference type="ARBA" id="ARBA00022989"/>
    </source>
</evidence>
<evidence type="ECO:0000256" key="6">
    <source>
        <dbReference type="ARBA" id="ARBA00023065"/>
    </source>
</evidence>
<feature type="transmembrane region" description="Helical" evidence="10">
    <location>
        <begin position="342"/>
        <end position="367"/>
    </location>
</feature>
<evidence type="ECO:0000256" key="2">
    <source>
        <dbReference type="ARBA" id="ARBA00009848"/>
    </source>
</evidence>
<evidence type="ECO:0000256" key="7">
    <source>
        <dbReference type="ARBA" id="ARBA00023136"/>
    </source>
</evidence>
<dbReference type="Proteomes" id="UP000682733">
    <property type="component" value="Unassembled WGS sequence"/>
</dbReference>
<comment type="subcellular location">
    <subcellularLocation>
        <location evidence="1">Endomembrane system</location>
    </subcellularLocation>
</comment>
<dbReference type="GO" id="GO:0004931">
    <property type="term" value="F:extracellularly ATP-gated monoatomic cation channel activity"/>
    <property type="evidence" value="ECO:0007669"/>
    <property type="project" value="InterPro"/>
</dbReference>
<feature type="transmembrane region" description="Helical" evidence="10">
    <location>
        <begin position="40"/>
        <end position="59"/>
    </location>
</feature>
<gene>
    <name evidence="11" type="ORF">OVA965_LOCUS24437</name>
    <name evidence="12" type="ORF">TMI583_LOCUS25156</name>
</gene>
<keyword evidence="3" id="KW-0813">Transport</keyword>
<dbReference type="GO" id="GO:0005886">
    <property type="term" value="C:plasma membrane"/>
    <property type="evidence" value="ECO:0007669"/>
    <property type="project" value="InterPro"/>
</dbReference>
<dbReference type="PANTHER" id="PTHR10125">
    <property type="entry name" value="P2X PURINOCEPTOR"/>
    <property type="match status" value="1"/>
</dbReference>
<evidence type="ECO:0000256" key="1">
    <source>
        <dbReference type="ARBA" id="ARBA00004308"/>
    </source>
</evidence>
<comment type="caution">
    <text evidence="12">The sequence shown here is derived from an EMBL/GenBank/DDBJ whole genome shotgun (WGS) entry which is preliminary data.</text>
</comment>
<keyword evidence="4 10" id="KW-0812">Transmembrane</keyword>
<dbReference type="InterPro" id="IPR027309">
    <property type="entry name" value="P2X_extracellular_dom_sf"/>
</dbReference>
<keyword evidence="5 10" id="KW-1133">Transmembrane helix</keyword>
<dbReference type="Gene3D" id="1.10.287.940">
    <property type="entry name" value="atp-gated p2x4 ion channel"/>
    <property type="match status" value="1"/>
</dbReference>
<evidence type="ECO:0000256" key="8">
    <source>
        <dbReference type="ARBA" id="ARBA00023286"/>
    </source>
</evidence>
<reference evidence="12" key="1">
    <citation type="submission" date="2021-02" db="EMBL/GenBank/DDBJ databases">
        <authorList>
            <person name="Nowell W R."/>
        </authorList>
    </citation>
    <scope>NUCLEOTIDE SEQUENCE</scope>
</reference>
<sequence length="456" mass="52412">MRTFIQSLFSTQKIKAILYDFFTEYETSKIVEIQSLKFTLLLRASQIIILLYGVFYLLLYEKGYQKHDSTVISAVTLKLKGMGYVNRLNRNEPVVIDGTDYTIPPVENAAVFIMTSFIQTHQVRTRCEESRHIKQAFCTSDEQCANEYPYSNKSGRWTGNCLIKTNATIGLCELEGWCPVEDDKQGRDHINDALNFTIFLKNFVEFPEFDVVRKNFRSYMTSCIYNKTNKLCPIFRLRQIVEAVENDEDERASMLKHGAVIRLKIYWDCNFDLNVRKCVPEYSFRRIDTKHKNENFSKGFNFRFVNNWKADNRSYRILKKAFGLRIIISVSGEGRKFDLITLTLNIGSIMGIFGVASMICEIFMLHLSSHSEFYKNLVFENVGKIVTRLSINGKKNIEQPKTTNNATTTTTTAATATTLITTTTVTTNVHNGECFDSDDKKLLQSTIRPLIVSNSE</sequence>
<dbReference type="Proteomes" id="UP000677228">
    <property type="component" value="Unassembled WGS sequence"/>
</dbReference>
<evidence type="ECO:0000256" key="10">
    <source>
        <dbReference type="SAM" id="Phobius"/>
    </source>
</evidence>
<evidence type="ECO:0000313" key="12">
    <source>
        <dbReference type="EMBL" id="CAF4019688.1"/>
    </source>
</evidence>
<dbReference type="EMBL" id="CAJOBA010036264">
    <property type="protein sequence ID" value="CAF4019688.1"/>
    <property type="molecule type" value="Genomic_DNA"/>
</dbReference>
<protein>
    <recommendedName>
        <fullName evidence="14">P2X purinoceptor</fullName>
    </recommendedName>
</protein>
<dbReference type="GO" id="GO:0012505">
    <property type="term" value="C:endomembrane system"/>
    <property type="evidence" value="ECO:0007669"/>
    <property type="project" value="UniProtKB-SubCell"/>
</dbReference>
<dbReference type="InterPro" id="IPR059116">
    <property type="entry name" value="P2X_receptor"/>
</dbReference>
<comment type="similarity">
    <text evidence="2">Belongs to the P2X receptor family.</text>
</comment>
<proteinExistence type="inferred from homology"/>
<dbReference type="GO" id="GO:0033198">
    <property type="term" value="P:response to ATP"/>
    <property type="evidence" value="ECO:0007669"/>
    <property type="project" value="InterPro"/>
</dbReference>
<evidence type="ECO:0008006" key="14">
    <source>
        <dbReference type="Google" id="ProtNLM"/>
    </source>
</evidence>
<name>A0A8S2NV92_9BILA</name>
<keyword evidence="6" id="KW-0406">Ion transport</keyword>
<accession>A0A8S2NV92</accession>
<evidence type="ECO:0000313" key="11">
    <source>
        <dbReference type="EMBL" id="CAF1210788.1"/>
    </source>
</evidence>
<keyword evidence="8" id="KW-1071">Ligand-gated ion channel</keyword>
<evidence type="ECO:0000256" key="4">
    <source>
        <dbReference type="ARBA" id="ARBA00022692"/>
    </source>
</evidence>
<dbReference type="Pfam" id="PF00864">
    <property type="entry name" value="P2X_receptor"/>
    <property type="match status" value="1"/>
</dbReference>
<keyword evidence="9" id="KW-0407">Ion channel</keyword>
<dbReference type="GO" id="GO:0001614">
    <property type="term" value="F:purinergic nucleotide receptor activity"/>
    <property type="evidence" value="ECO:0007669"/>
    <property type="project" value="InterPro"/>
</dbReference>
<evidence type="ECO:0000256" key="9">
    <source>
        <dbReference type="ARBA" id="ARBA00023303"/>
    </source>
</evidence>
<evidence type="ECO:0000313" key="13">
    <source>
        <dbReference type="Proteomes" id="UP000682733"/>
    </source>
</evidence>
<dbReference type="GO" id="GO:0098794">
    <property type="term" value="C:postsynapse"/>
    <property type="evidence" value="ECO:0007669"/>
    <property type="project" value="GOC"/>
</dbReference>
<evidence type="ECO:0000256" key="3">
    <source>
        <dbReference type="ARBA" id="ARBA00022448"/>
    </source>
</evidence>
<dbReference type="GO" id="GO:0070588">
    <property type="term" value="P:calcium ion transmembrane transport"/>
    <property type="evidence" value="ECO:0007669"/>
    <property type="project" value="TreeGrafter"/>
</dbReference>
<organism evidence="12 13">
    <name type="scientific">Didymodactylos carnosus</name>
    <dbReference type="NCBI Taxonomy" id="1234261"/>
    <lineage>
        <taxon>Eukaryota</taxon>
        <taxon>Metazoa</taxon>
        <taxon>Spiralia</taxon>
        <taxon>Gnathifera</taxon>
        <taxon>Rotifera</taxon>
        <taxon>Eurotatoria</taxon>
        <taxon>Bdelloidea</taxon>
        <taxon>Philodinida</taxon>
        <taxon>Philodinidae</taxon>
        <taxon>Didymodactylos</taxon>
    </lineage>
</organism>
<dbReference type="PRINTS" id="PR01307">
    <property type="entry name" value="P2XRECEPTOR"/>
</dbReference>
<keyword evidence="7 10" id="KW-0472">Membrane</keyword>
<dbReference type="Gene3D" id="2.60.490.10">
    <property type="entry name" value="atp-gated p2x4 ion channel domain"/>
    <property type="match status" value="1"/>
</dbReference>
<dbReference type="NCBIfam" id="TIGR00863">
    <property type="entry name" value="P2X"/>
    <property type="match status" value="1"/>
</dbReference>
<dbReference type="PANTHER" id="PTHR10125:SF31">
    <property type="entry name" value="P2X RECEPTOR E"/>
    <property type="match status" value="1"/>
</dbReference>
<dbReference type="AlphaFoldDB" id="A0A8S2NV92"/>